<organism evidence="15 16">
    <name type="scientific">Candidatus Accumulibacter meliphilus</name>
    <dbReference type="NCBI Taxonomy" id="2211374"/>
    <lineage>
        <taxon>Bacteria</taxon>
        <taxon>Pseudomonadati</taxon>
        <taxon>Pseudomonadota</taxon>
        <taxon>Betaproteobacteria</taxon>
        <taxon>Candidatus Accumulibacter</taxon>
    </lineage>
</organism>
<accession>A0A369XJG9</accession>
<dbReference type="InterPro" id="IPR004358">
    <property type="entry name" value="Sig_transdc_His_kin-like_C"/>
</dbReference>
<dbReference type="SMART" id="SM00387">
    <property type="entry name" value="HATPase_c"/>
    <property type="match status" value="1"/>
</dbReference>
<evidence type="ECO:0000256" key="12">
    <source>
        <dbReference type="ARBA" id="ARBA00022989"/>
    </source>
</evidence>
<evidence type="ECO:0000256" key="5">
    <source>
        <dbReference type="ARBA" id="ARBA00022475"/>
    </source>
</evidence>
<evidence type="ECO:0000256" key="4">
    <source>
        <dbReference type="ARBA" id="ARBA00022448"/>
    </source>
</evidence>
<dbReference type="InterPro" id="IPR005467">
    <property type="entry name" value="His_kinase_dom"/>
</dbReference>
<name>A0A369XJG9_9PROT</name>
<dbReference type="AlphaFoldDB" id="A0A369XJG9"/>
<evidence type="ECO:0000256" key="3">
    <source>
        <dbReference type="ARBA" id="ARBA00012438"/>
    </source>
</evidence>
<evidence type="ECO:0000313" key="16">
    <source>
        <dbReference type="Proteomes" id="UP000253831"/>
    </source>
</evidence>
<dbReference type="InterPro" id="IPR014310">
    <property type="entry name" value="Sig_transdc_His_kinase_PhoR"/>
</dbReference>
<reference evidence="15 16" key="1">
    <citation type="submission" date="2018-05" db="EMBL/GenBank/DDBJ databases">
        <title>Integrated omic analyses show evidence that a Ca. Accumulibacter phosphatis strain performs denitrification under micro-aerobic conditions.</title>
        <authorList>
            <person name="Camejo P.Y."/>
            <person name="Katherine M.D."/>
            <person name="Daniel N.R."/>
        </authorList>
    </citation>
    <scope>NUCLEOTIDE SEQUENCE [LARGE SCALE GENOMIC DNA]</scope>
    <source>
        <strain evidence="15">UW-LDO-IC</strain>
    </source>
</reference>
<dbReference type="Gene3D" id="1.10.287.130">
    <property type="match status" value="1"/>
</dbReference>
<evidence type="ECO:0000256" key="6">
    <source>
        <dbReference type="ARBA" id="ARBA00022553"/>
    </source>
</evidence>
<feature type="domain" description="Histidine kinase" evidence="14">
    <location>
        <begin position="216"/>
        <end position="431"/>
    </location>
</feature>
<comment type="catalytic activity">
    <reaction evidence="1">
        <text>ATP + protein L-histidine = ADP + protein N-phospho-L-histidine.</text>
        <dbReference type="EC" id="2.7.13.3"/>
    </reaction>
</comment>
<keyword evidence="12" id="KW-1133">Transmembrane helix</keyword>
<dbReference type="Proteomes" id="UP000253831">
    <property type="component" value="Unassembled WGS sequence"/>
</dbReference>
<evidence type="ECO:0000256" key="9">
    <source>
        <dbReference type="ARBA" id="ARBA00022741"/>
    </source>
</evidence>
<evidence type="ECO:0000256" key="10">
    <source>
        <dbReference type="ARBA" id="ARBA00022777"/>
    </source>
</evidence>
<keyword evidence="13" id="KW-0902">Two-component regulatory system</keyword>
<comment type="caution">
    <text evidence="15">The sequence shown here is derived from an EMBL/GenBank/DDBJ whole genome shotgun (WGS) entry which is preliminary data.</text>
</comment>
<dbReference type="SMART" id="SM00388">
    <property type="entry name" value="HisKA"/>
    <property type="match status" value="1"/>
</dbReference>
<dbReference type="EMBL" id="QPGA01000040">
    <property type="protein sequence ID" value="RDE49500.1"/>
    <property type="molecule type" value="Genomic_DNA"/>
</dbReference>
<evidence type="ECO:0000256" key="7">
    <source>
        <dbReference type="ARBA" id="ARBA00022679"/>
    </source>
</evidence>
<keyword evidence="12" id="KW-0472">Membrane</keyword>
<dbReference type="NCBIfam" id="TIGR02966">
    <property type="entry name" value="phoR_proteo"/>
    <property type="match status" value="1"/>
</dbReference>
<keyword evidence="7" id="KW-0808">Transferase</keyword>
<dbReference type="PROSITE" id="PS50109">
    <property type="entry name" value="HIS_KIN"/>
    <property type="match status" value="1"/>
</dbReference>
<dbReference type="FunFam" id="1.10.287.130:FF:000001">
    <property type="entry name" value="Two-component sensor histidine kinase"/>
    <property type="match status" value="1"/>
</dbReference>
<dbReference type="Pfam" id="PF00512">
    <property type="entry name" value="HisKA"/>
    <property type="match status" value="1"/>
</dbReference>
<dbReference type="GO" id="GO:0005524">
    <property type="term" value="F:ATP binding"/>
    <property type="evidence" value="ECO:0007669"/>
    <property type="project" value="UniProtKB-KW"/>
</dbReference>
<evidence type="ECO:0000313" key="15">
    <source>
        <dbReference type="EMBL" id="RDE49500.1"/>
    </source>
</evidence>
<dbReference type="SUPFAM" id="SSF55785">
    <property type="entry name" value="PYP-like sensor domain (PAS domain)"/>
    <property type="match status" value="1"/>
</dbReference>
<dbReference type="InterPro" id="IPR036890">
    <property type="entry name" value="HATPase_C_sf"/>
</dbReference>
<evidence type="ECO:0000256" key="13">
    <source>
        <dbReference type="ARBA" id="ARBA00023012"/>
    </source>
</evidence>
<dbReference type="EC" id="2.7.13.3" evidence="3"/>
<dbReference type="InterPro" id="IPR050351">
    <property type="entry name" value="BphY/WalK/GraS-like"/>
</dbReference>
<dbReference type="InterPro" id="IPR021766">
    <property type="entry name" value="PhoR_N"/>
</dbReference>
<evidence type="ECO:0000259" key="14">
    <source>
        <dbReference type="PROSITE" id="PS50109"/>
    </source>
</evidence>
<protein>
    <recommendedName>
        <fullName evidence="3">histidine kinase</fullName>
        <ecNumber evidence="3">2.7.13.3</ecNumber>
    </recommendedName>
</protein>
<dbReference type="GO" id="GO:0004721">
    <property type="term" value="F:phosphoprotein phosphatase activity"/>
    <property type="evidence" value="ECO:0007669"/>
    <property type="project" value="InterPro"/>
</dbReference>
<evidence type="ECO:0000256" key="8">
    <source>
        <dbReference type="ARBA" id="ARBA00022692"/>
    </source>
</evidence>
<dbReference type="Pfam" id="PF11808">
    <property type="entry name" value="PhoR"/>
    <property type="match status" value="1"/>
</dbReference>
<dbReference type="SUPFAM" id="SSF55874">
    <property type="entry name" value="ATPase domain of HSP90 chaperone/DNA topoisomerase II/histidine kinase"/>
    <property type="match status" value="1"/>
</dbReference>
<comment type="subcellular location">
    <subcellularLocation>
        <location evidence="2">Cell membrane</location>
    </subcellularLocation>
</comment>
<proteinExistence type="predicted"/>
<keyword evidence="9" id="KW-0547">Nucleotide-binding</keyword>
<dbReference type="InterPro" id="IPR003594">
    <property type="entry name" value="HATPase_dom"/>
</dbReference>
<dbReference type="Pfam" id="PF02518">
    <property type="entry name" value="HATPase_c"/>
    <property type="match status" value="1"/>
</dbReference>
<dbReference type="SUPFAM" id="SSF47384">
    <property type="entry name" value="Homodimeric domain of signal transducing histidine kinase"/>
    <property type="match status" value="1"/>
</dbReference>
<gene>
    <name evidence="15" type="primary">phoR</name>
    <name evidence="15" type="ORF">DVS81_16250</name>
</gene>
<dbReference type="PANTHER" id="PTHR45453:SF1">
    <property type="entry name" value="PHOSPHATE REGULON SENSOR PROTEIN PHOR"/>
    <property type="match status" value="1"/>
</dbReference>
<dbReference type="GO" id="GO:0016036">
    <property type="term" value="P:cellular response to phosphate starvation"/>
    <property type="evidence" value="ECO:0007669"/>
    <property type="project" value="TreeGrafter"/>
</dbReference>
<keyword evidence="5" id="KW-1003">Cell membrane</keyword>
<dbReference type="CDD" id="cd00082">
    <property type="entry name" value="HisKA"/>
    <property type="match status" value="1"/>
</dbReference>
<keyword evidence="11" id="KW-0067">ATP-binding</keyword>
<dbReference type="PANTHER" id="PTHR45453">
    <property type="entry name" value="PHOSPHATE REGULON SENSOR PROTEIN PHOR"/>
    <property type="match status" value="1"/>
</dbReference>
<dbReference type="InterPro" id="IPR035965">
    <property type="entry name" value="PAS-like_dom_sf"/>
</dbReference>
<evidence type="ECO:0000256" key="2">
    <source>
        <dbReference type="ARBA" id="ARBA00004236"/>
    </source>
</evidence>
<keyword evidence="10 15" id="KW-0418">Kinase</keyword>
<dbReference type="GO" id="GO:0000155">
    <property type="term" value="F:phosphorelay sensor kinase activity"/>
    <property type="evidence" value="ECO:0007669"/>
    <property type="project" value="InterPro"/>
</dbReference>
<evidence type="ECO:0000256" key="1">
    <source>
        <dbReference type="ARBA" id="ARBA00000085"/>
    </source>
</evidence>
<sequence>MSRSAVWFAKLLLRGLLPVGCFALLAWLSHGPAWAWAVAALGCTLLVCVHARQSAALAAWLDAPESREFPKAGGAWGEILRQLADKLADERRGREEVEARLLSFRGAMDAVPDGLVILDADHRIQWSNRAAGAHLGIRLPRDNGVIIEHLVRTPGFAEYLASPDAHNPFALQAPAARTRIYTIRVVPLGDANKLLVSLDVTDARRVESMRSTFVANVSHELRTPLTVVSGFLEYFTDDGALDAEQRRQFARRMSEQTARMLTLVDDLLTLSRLEAEDAPASEEAVDMAALLEQLRTEGESLSDGRHRLEVICQGPALRGNRKELHSAFGNLVSNAIRYTPAGGEIIIEWAVRDGAGVFSVRDSGVGEIGRHLPRLTERFYRVDRGRSRDTGGTGLGLAIVKHILLRHQASLSIASEVGTGSTFNAVFPDWRLPPWK</sequence>
<dbReference type="InterPro" id="IPR036097">
    <property type="entry name" value="HisK_dim/P_sf"/>
</dbReference>
<keyword evidence="4" id="KW-0813">Transport</keyword>
<keyword evidence="8" id="KW-0812">Transmembrane</keyword>
<evidence type="ECO:0000256" key="11">
    <source>
        <dbReference type="ARBA" id="ARBA00022840"/>
    </source>
</evidence>
<keyword evidence="6" id="KW-0597">Phosphoprotein</keyword>
<dbReference type="Gene3D" id="3.30.565.10">
    <property type="entry name" value="Histidine kinase-like ATPase, C-terminal domain"/>
    <property type="match status" value="1"/>
</dbReference>
<dbReference type="Gene3D" id="3.30.450.20">
    <property type="entry name" value="PAS domain"/>
    <property type="match status" value="1"/>
</dbReference>
<dbReference type="InterPro" id="IPR003661">
    <property type="entry name" value="HisK_dim/P_dom"/>
</dbReference>
<dbReference type="GO" id="GO:0005886">
    <property type="term" value="C:plasma membrane"/>
    <property type="evidence" value="ECO:0007669"/>
    <property type="project" value="UniProtKB-SubCell"/>
</dbReference>
<dbReference type="PRINTS" id="PR00344">
    <property type="entry name" value="BCTRLSENSOR"/>
</dbReference>